<dbReference type="InterPro" id="IPR005133">
    <property type="entry name" value="PhaG_MnhG_YufB"/>
</dbReference>
<organism evidence="2 3">
    <name type="scientific">Tianweitania populi</name>
    <dbReference type="NCBI Taxonomy" id="1607949"/>
    <lineage>
        <taxon>Bacteria</taxon>
        <taxon>Pseudomonadati</taxon>
        <taxon>Pseudomonadota</taxon>
        <taxon>Alphaproteobacteria</taxon>
        <taxon>Hyphomicrobiales</taxon>
        <taxon>Phyllobacteriaceae</taxon>
        <taxon>Tianweitania</taxon>
    </lineage>
</organism>
<protein>
    <submittedName>
        <fullName evidence="2">Na+/H+ antiporter subunit G</fullName>
    </submittedName>
</protein>
<dbReference type="NCBIfam" id="NF009314">
    <property type="entry name" value="PRK12674.1-2"/>
    <property type="match status" value="1"/>
</dbReference>
<dbReference type="PANTHER" id="PTHR34703">
    <property type="entry name" value="ANTIPORTER SUBUNIT MNHG2-RELATED"/>
    <property type="match status" value="1"/>
</dbReference>
<proteinExistence type="predicted"/>
<dbReference type="PANTHER" id="PTHR34703:SF1">
    <property type="entry name" value="ANTIPORTER SUBUNIT MNHG2-RELATED"/>
    <property type="match status" value="1"/>
</dbReference>
<dbReference type="GO" id="GO:0015385">
    <property type="term" value="F:sodium:proton antiporter activity"/>
    <property type="evidence" value="ECO:0007669"/>
    <property type="project" value="TreeGrafter"/>
</dbReference>
<keyword evidence="1" id="KW-0472">Membrane</keyword>
<feature type="transmembrane region" description="Helical" evidence="1">
    <location>
        <begin position="41"/>
        <end position="59"/>
    </location>
</feature>
<feature type="transmembrane region" description="Helical" evidence="1">
    <location>
        <begin position="12"/>
        <end position="29"/>
    </location>
</feature>
<keyword evidence="1" id="KW-1133">Transmembrane helix</keyword>
<comment type="caution">
    <text evidence="2">The sequence shown here is derived from an EMBL/GenBank/DDBJ whole genome shotgun (WGS) entry which is preliminary data.</text>
</comment>
<name>A0A8J3DL90_9HYPH</name>
<keyword evidence="3" id="KW-1185">Reference proteome</keyword>
<dbReference type="RefSeq" id="WP_189501288.1">
    <property type="nucleotide sequence ID" value="NZ_BMZQ01000001.1"/>
</dbReference>
<reference evidence="2" key="1">
    <citation type="journal article" date="2014" name="Int. J. Syst. Evol. Microbiol.">
        <title>Complete genome sequence of Corynebacterium casei LMG S-19264T (=DSM 44701T), isolated from a smear-ripened cheese.</title>
        <authorList>
            <consortium name="US DOE Joint Genome Institute (JGI-PGF)"/>
            <person name="Walter F."/>
            <person name="Albersmeier A."/>
            <person name="Kalinowski J."/>
            <person name="Ruckert C."/>
        </authorList>
    </citation>
    <scope>NUCLEOTIDE SEQUENCE</scope>
    <source>
        <strain evidence="2">KCTC 42249</strain>
    </source>
</reference>
<evidence type="ECO:0000256" key="1">
    <source>
        <dbReference type="SAM" id="Phobius"/>
    </source>
</evidence>
<evidence type="ECO:0000313" key="2">
    <source>
        <dbReference type="EMBL" id="GHD06363.1"/>
    </source>
</evidence>
<feature type="transmembrane region" description="Helical" evidence="1">
    <location>
        <begin position="65"/>
        <end position="88"/>
    </location>
</feature>
<accession>A0A8J3DL90</accession>
<gene>
    <name evidence="2" type="primary">mnhG</name>
    <name evidence="2" type="ORF">GCM10016234_03640</name>
</gene>
<dbReference type="AlphaFoldDB" id="A0A8J3DL90"/>
<evidence type="ECO:0000313" key="3">
    <source>
        <dbReference type="Proteomes" id="UP000630142"/>
    </source>
</evidence>
<reference evidence="2" key="2">
    <citation type="submission" date="2020-09" db="EMBL/GenBank/DDBJ databases">
        <authorList>
            <person name="Sun Q."/>
            <person name="Kim S."/>
        </authorList>
    </citation>
    <scope>NUCLEOTIDE SEQUENCE</scope>
    <source>
        <strain evidence="2">KCTC 42249</strain>
    </source>
</reference>
<dbReference type="EMBL" id="BMZQ01000001">
    <property type="protein sequence ID" value="GHD06363.1"/>
    <property type="molecule type" value="Genomic_DNA"/>
</dbReference>
<dbReference type="NCBIfam" id="TIGR01300">
    <property type="entry name" value="CPA3_mnhG_phaG"/>
    <property type="match status" value="1"/>
</dbReference>
<dbReference type="Pfam" id="PF03334">
    <property type="entry name" value="PhaG_MnhG_YufB"/>
    <property type="match status" value="1"/>
</dbReference>
<sequence>MMDAICDSIAAILLLVGSLFTLTAAIGLLRLPDVYSRMHAASKAGTLGSCVILLALAVVEADLAVATRVLAAIVFFIITAPISAHLLARAALTAGYPLWRGSVRNEMDNMIDAPVSKPAEASE</sequence>
<keyword evidence="1" id="KW-0812">Transmembrane</keyword>
<dbReference type="Proteomes" id="UP000630142">
    <property type="component" value="Unassembled WGS sequence"/>
</dbReference>